<dbReference type="NCBIfam" id="NF002782">
    <property type="entry name" value="PRK02901.1"/>
    <property type="match status" value="1"/>
</dbReference>
<evidence type="ECO:0000256" key="1">
    <source>
        <dbReference type="ARBA" id="ARBA00022723"/>
    </source>
</evidence>
<dbReference type="InterPro" id="IPR036849">
    <property type="entry name" value="Enolase-like_C_sf"/>
</dbReference>
<evidence type="ECO:0000313" key="5">
    <source>
        <dbReference type="Proteomes" id="UP000618733"/>
    </source>
</evidence>
<dbReference type="InterPro" id="IPR013342">
    <property type="entry name" value="Mandelate_racemase_C"/>
</dbReference>
<dbReference type="RefSeq" id="WP_200132430.1">
    <property type="nucleotide sequence ID" value="NZ_JAEHOI010000008.1"/>
</dbReference>
<dbReference type="EMBL" id="JAEHOI010000008">
    <property type="protein sequence ID" value="MBK0422218.1"/>
    <property type="molecule type" value="Genomic_DNA"/>
</dbReference>
<accession>A0A934QDI2</accession>
<evidence type="ECO:0000256" key="2">
    <source>
        <dbReference type="SAM" id="MobiDB-lite"/>
    </source>
</evidence>
<proteinExistence type="predicted"/>
<feature type="non-terminal residue" evidence="4">
    <location>
        <position position="269"/>
    </location>
</feature>
<dbReference type="SUPFAM" id="SSF51604">
    <property type="entry name" value="Enolase C-terminal domain-like"/>
    <property type="match status" value="1"/>
</dbReference>
<feature type="domain" description="Mandelate racemase/muconate lactonizing enzyme C-terminal" evidence="3">
    <location>
        <begin position="89"/>
        <end position="188"/>
    </location>
</feature>
<dbReference type="AlphaFoldDB" id="A0A934QDI2"/>
<sequence length="269" mass="27678">MISPRALPSIAEVLAATRVVAIPTRTRFRGISVREAAILDAPSGASEFSPFPEYGDVEAAPWLAAALEFGWGVTPAPRRAAIDVNATVPAVAADRVPAILAGFPGCRTAKVKVAEPGQSLADDVARVRATREALGADALVRVDANGGWTVDEAVAALAALEEFGIDYAEQPVPDVPGLAAVRERLDARGIRIRIAADESVRKAEDPLAVARAGAADLLIVKAQPLGGIARALEIVAEAGLPVVVGGARDTTGGGSRGRPHAAAPPHRAR</sequence>
<dbReference type="Pfam" id="PF18374">
    <property type="entry name" value="Enolase_like_N"/>
    <property type="match status" value="1"/>
</dbReference>
<gene>
    <name evidence="4" type="ORF">JD292_09040</name>
</gene>
<keyword evidence="1" id="KW-0479">Metal-binding</keyword>
<comment type="caution">
    <text evidence="4">The sequence shown here is derived from an EMBL/GenBank/DDBJ whole genome shotgun (WGS) entry which is preliminary data.</text>
</comment>
<dbReference type="PANTHER" id="PTHR48073">
    <property type="entry name" value="O-SUCCINYLBENZOATE SYNTHASE-RELATED"/>
    <property type="match status" value="1"/>
</dbReference>
<dbReference type="InterPro" id="IPR029065">
    <property type="entry name" value="Enolase_C-like"/>
</dbReference>
<organism evidence="4 5">
    <name type="scientific">Leucobacter edaphi</name>
    <dbReference type="NCBI Taxonomy" id="2796472"/>
    <lineage>
        <taxon>Bacteria</taxon>
        <taxon>Bacillati</taxon>
        <taxon>Actinomycetota</taxon>
        <taxon>Actinomycetes</taxon>
        <taxon>Micrococcales</taxon>
        <taxon>Microbacteriaceae</taxon>
        <taxon>Leucobacter</taxon>
    </lineage>
</organism>
<reference evidence="4" key="1">
    <citation type="submission" date="2020-12" db="EMBL/GenBank/DDBJ databases">
        <title>Leucobacter sp. CAS2, isolated from Chromium sludge.</title>
        <authorList>
            <person name="Xu Z."/>
        </authorList>
    </citation>
    <scope>NUCLEOTIDE SEQUENCE</scope>
    <source>
        <strain evidence="4">CSA2</strain>
    </source>
</reference>
<dbReference type="PANTHER" id="PTHR48073:SF2">
    <property type="entry name" value="O-SUCCINYLBENZOATE SYNTHASE"/>
    <property type="match status" value="1"/>
</dbReference>
<keyword evidence="4" id="KW-0456">Lyase</keyword>
<dbReference type="InterPro" id="IPR029017">
    <property type="entry name" value="Enolase-like_N"/>
</dbReference>
<evidence type="ECO:0000313" key="4">
    <source>
        <dbReference type="EMBL" id="MBK0422218.1"/>
    </source>
</evidence>
<protein>
    <submittedName>
        <fullName evidence="4">O-succinylbenzoate synthase</fullName>
        <ecNumber evidence="4">4.2.1.113</ecNumber>
    </submittedName>
</protein>
<dbReference type="GO" id="GO:0046872">
    <property type="term" value="F:metal ion binding"/>
    <property type="evidence" value="ECO:0007669"/>
    <property type="project" value="UniProtKB-KW"/>
</dbReference>
<keyword evidence="5" id="KW-1185">Reference proteome</keyword>
<feature type="region of interest" description="Disordered" evidence="2">
    <location>
        <begin position="247"/>
        <end position="269"/>
    </location>
</feature>
<dbReference type="SFLD" id="SFLDF00009">
    <property type="entry name" value="o-succinylbenzoate_synthase"/>
    <property type="match status" value="1"/>
</dbReference>
<dbReference type="GO" id="GO:0043748">
    <property type="term" value="F:O-succinylbenzoate synthase activity"/>
    <property type="evidence" value="ECO:0007669"/>
    <property type="project" value="UniProtKB-EC"/>
</dbReference>
<dbReference type="Gene3D" id="3.20.20.120">
    <property type="entry name" value="Enolase-like C-terminal domain"/>
    <property type="match status" value="1"/>
</dbReference>
<dbReference type="SFLD" id="SFLDG00180">
    <property type="entry name" value="muconate_cycloisomerase"/>
    <property type="match status" value="1"/>
</dbReference>
<dbReference type="EC" id="4.2.1.113" evidence="4"/>
<feature type="compositionally biased region" description="Low complexity" evidence="2">
    <location>
        <begin position="260"/>
        <end position="269"/>
    </location>
</feature>
<name>A0A934QDI2_9MICO</name>
<dbReference type="SMART" id="SM00922">
    <property type="entry name" value="MR_MLE"/>
    <property type="match status" value="1"/>
</dbReference>
<dbReference type="Pfam" id="PF13378">
    <property type="entry name" value="MR_MLE_C"/>
    <property type="match status" value="1"/>
</dbReference>
<dbReference type="Gene3D" id="3.30.390.10">
    <property type="entry name" value="Enolase-like, N-terminal domain"/>
    <property type="match status" value="1"/>
</dbReference>
<dbReference type="SFLD" id="SFLDS00001">
    <property type="entry name" value="Enolase"/>
    <property type="match status" value="1"/>
</dbReference>
<evidence type="ECO:0000259" key="3">
    <source>
        <dbReference type="SMART" id="SM00922"/>
    </source>
</evidence>
<dbReference type="Proteomes" id="UP000618733">
    <property type="component" value="Unassembled WGS sequence"/>
</dbReference>